<organism evidence="1 2">
    <name type="scientific">Trichoglossum hirsutum</name>
    <dbReference type="NCBI Taxonomy" id="265104"/>
    <lineage>
        <taxon>Eukaryota</taxon>
        <taxon>Fungi</taxon>
        <taxon>Dikarya</taxon>
        <taxon>Ascomycota</taxon>
        <taxon>Pezizomycotina</taxon>
        <taxon>Geoglossomycetes</taxon>
        <taxon>Geoglossales</taxon>
        <taxon>Geoglossaceae</taxon>
        <taxon>Trichoglossum</taxon>
    </lineage>
</organism>
<gene>
    <name evidence="1" type="ORF">GP486_001217</name>
</gene>
<evidence type="ECO:0000313" key="2">
    <source>
        <dbReference type="Proteomes" id="UP000750711"/>
    </source>
</evidence>
<sequence length="686" mass="71946">MGLLYPNSAHAHHVHGAPSSTGGPGNALCPSALTVTVTVTVTTSAFATAAGISYKQGYSHGSPPVVSSCFDRAYRPFTYTYSHGYHYNNEIDTSSNSGGIYNSYQSFNPGMFNHTVSTSYTASTHKASALSNSVSPPYATPVTNSTLTKPSGVTSVSSKPSCDPSLELVGASETSFNKKGSAFSLKMICSKLDTQNYTAFANFLPVENMNATADGITIFGLNDDYVLLSIFAIDSFGTAFFKTYQLLFGNINMPISVLGPDGQPASNVLVYGNATSYPGVSQTCTTDASGVCTLENLTATTIGLVAKTGDNSIAVNGLAASPSQVTLKLMPYDQPEDGASFDVNNGTSGWTGGAVSQSLKVKRDTTLVVSTNGQFDLQTANNSFPVHPFTKTAYIKYKFVTAEVPGGYFGSQFNDYYSVTIRSDTGAFVTVTNSMNALGLGAFDASGATDWFTLTLGVPANTKSVEYNIGVSNVADNLLDSSVIVDKVGDLQCEQCGDCTSCPSDPMCQPSCTNPPPKSCSFYRNCAEGQLGCGATGYPLGYGEKNCNKFEKNLGFFSPQGQAWIFGTMHCLQVAMVPMLQPCTATCDSFRSAAFASHAGCYVSNGVCGLGCADIMWLFMTVGGDLVTKESLSQVLETAEGCLNNLIQTLSGCTGELLAAAIVGTSALASKAMSTAIKVVLKYLSS</sequence>
<evidence type="ECO:0000313" key="1">
    <source>
        <dbReference type="EMBL" id="KAH0565383.1"/>
    </source>
</evidence>
<dbReference type="AlphaFoldDB" id="A0A9P8RTB0"/>
<accession>A0A9P8RTB0</accession>
<dbReference type="Proteomes" id="UP000750711">
    <property type="component" value="Unassembled WGS sequence"/>
</dbReference>
<reference evidence="1" key="1">
    <citation type="submission" date="2021-03" db="EMBL/GenBank/DDBJ databases">
        <title>Comparative genomics and phylogenomic investigation of the class Geoglossomycetes provide insights into ecological specialization and systematics.</title>
        <authorList>
            <person name="Melie T."/>
            <person name="Pirro S."/>
            <person name="Miller A.N."/>
            <person name="Quandt A."/>
        </authorList>
    </citation>
    <scope>NUCLEOTIDE SEQUENCE</scope>
    <source>
        <strain evidence="1">CAQ_001_2017</strain>
    </source>
</reference>
<dbReference type="EMBL" id="JAGHQM010000100">
    <property type="protein sequence ID" value="KAH0565383.1"/>
    <property type="molecule type" value="Genomic_DNA"/>
</dbReference>
<name>A0A9P8RTB0_9PEZI</name>
<protein>
    <submittedName>
        <fullName evidence="1">Uncharacterized protein</fullName>
    </submittedName>
</protein>
<proteinExistence type="predicted"/>
<keyword evidence="2" id="KW-1185">Reference proteome</keyword>
<comment type="caution">
    <text evidence="1">The sequence shown here is derived from an EMBL/GenBank/DDBJ whole genome shotgun (WGS) entry which is preliminary data.</text>
</comment>